<comment type="catalytic activity">
    <reaction evidence="1">
        <text>S-ubiquitinyl-[E2 ubiquitin-conjugating enzyme]-L-cysteine + [acceptor protein]-L-lysine = [E2 ubiquitin-conjugating enzyme]-L-cysteine + N(6)-ubiquitinyl-[acceptor protein]-L-lysine.</text>
        <dbReference type="EC" id="2.3.2.26"/>
    </reaction>
</comment>
<feature type="domain" description="HECT" evidence="8">
    <location>
        <begin position="438"/>
        <end position="535"/>
    </location>
</feature>
<reference evidence="9 10" key="2">
    <citation type="journal article" date="2017" name="Genome Biol.">
        <title>New reference genome sequences of hot pepper reveal the massive evolution of plant disease-resistance genes by retroduplication.</title>
        <authorList>
            <person name="Kim S."/>
            <person name="Park J."/>
            <person name="Yeom S.I."/>
            <person name="Kim Y.M."/>
            <person name="Seo E."/>
            <person name="Kim K.T."/>
            <person name="Kim M.S."/>
            <person name="Lee J.M."/>
            <person name="Cheong K."/>
            <person name="Shin H.S."/>
            <person name="Kim S.B."/>
            <person name="Han K."/>
            <person name="Lee J."/>
            <person name="Park M."/>
            <person name="Lee H.A."/>
            <person name="Lee H.Y."/>
            <person name="Lee Y."/>
            <person name="Oh S."/>
            <person name="Lee J.H."/>
            <person name="Choi E."/>
            <person name="Choi E."/>
            <person name="Lee S.E."/>
            <person name="Jeon J."/>
            <person name="Kim H."/>
            <person name="Choi G."/>
            <person name="Song H."/>
            <person name="Lee J."/>
            <person name="Lee S.C."/>
            <person name="Kwon J.K."/>
            <person name="Lee H.Y."/>
            <person name="Koo N."/>
            <person name="Hong Y."/>
            <person name="Kim R.W."/>
            <person name="Kang W.H."/>
            <person name="Huh J.H."/>
            <person name="Kang B.C."/>
            <person name="Yang T.J."/>
            <person name="Lee Y.H."/>
            <person name="Bennetzen J.L."/>
            <person name="Choi D."/>
        </authorList>
    </citation>
    <scope>NUCLEOTIDE SEQUENCE [LARGE SCALE GENOMIC DNA]</scope>
    <source>
        <strain evidence="10">cv. CM334</strain>
    </source>
</reference>
<dbReference type="EC" id="2.3.2.26" evidence="3"/>
<dbReference type="GO" id="GO:0006511">
    <property type="term" value="P:ubiquitin-dependent protein catabolic process"/>
    <property type="evidence" value="ECO:0000318"/>
    <property type="project" value="GO_Central"/>
</dbReference>
<dbReference type="Pfam" id="PF00632">
    <property type="entry name" value="HECT"/>
    <property type="match status" value="2"/>
</dbReference>
<evidence type="ECO:0000313" key="10">
    <source>
        <dbReference type="Proteomes" id="UP000222542"/>
    </source>
</evidence>
<dbReference type="PANTHER" id="PTHR11254">
    <property type="entry name" value="HECT DOMAIN UBIQUITIN-PROTEIN LIGASE"/>
    <property type="match status" value="1"/>
</dbReference>
<dbReference type="PRINTS" id="PR00348">
    <property type="entry name" value="UBIQUITIN"/>
</dbReference>
<dbReference type="InterPro" id="IPR029071">
    <property type="entry name" value="Ubiquitin-like_domsf"/>
</dbReference>
<organism evidence="9 10">
    <name type="scientific">Capsicum annuum</name>
    <name type="common">Capsicum pepper</name>
    <dbReference type="NCBI Taxonomy" id="4072"/>
    <lineage>
        <taxon>Eukaryota</taxon>
        <taxon>Viridiplantae</taxon>
        <taxon>Streptophyta</taxon>
        <taxon>Embryophyta</taxon>
        <taxon>Tracheophyta</taxon>
        <taxon>Spermatophyta</taxon>
        <taxon>Magnoliopsida</taxon>
        <taxon>eudicotyledons</taxon>
        <taxon>Gunneridae</taxon>
        <taxon>Pentapetalae</taxon>
        <taxon>asterids</taxon>
        <taxon>lamiids</taxon>
        <taxon>Solanales</taxon>
        <taxon>Solanaceae</taxon>
        <taxon>Solanoideae</taxon>
        <taxon>Capsiceae</taxon>
        <taxon>Capsicum</taxon>
    </lineage>
</organism>
<dbReference type="Gene3D" id="3.90.1750.10">
    <property type="entry name" value="Hect, E3 ligase catalytic domains"/>
    <property type="match status" value="1"/>
</dbReference>
<sequence>MQNDQISASASSSFNDKSSNWIHLYVRSFSGETLVIPAYPTDTVEVIHDKITFITGISKSHLRLIYGGKQLQLDQTVSDCGIEEEEGLQLVGRLRSTCHPQAWQLMNELYSLISGFCKRKYYLVPSNSEHIQYMLTKVLSMSPDDFDLASEHREIFISSSVPAALNRPVKPIYSRYAIIVLEFCKILRETVGIEDDLYIFCRSTLGAIIEPIGITSCKADKKKLVALQDVFLFVGEIVAQLQYDLLSKSTDLSLSFNLVRDFAAFTLPVGNVISLHVPFGFPITFPLLEIDTDEAQYYRECIEWLYYRFYGLLLTMEFSLRLLEGRLGLQEKGEDTQLVQIWWSLCLKILKELNDISKLYTGMENVFWQKMREVKPSLCFLIVKLATKSEDYGWLFEHKEVTDFKLRRHLAMLLLPEVGDNEALFYALSDRSKLLEELFGYIGNASLENLRGSLFVEFKHEEATGSASKVNPLHLMFFCFSGRMIALALKHKVQIGVVFDRTFFLQLAGKNISLEDVRDTDLCLYNSWKQILDMDPEMVDQDYILVLGVESMSVEQRKVLLSFWTSIKSLPLNGFGDLDSRLCIYKNSEPDDHLHRSQTCFYRICFPPYKSKSIMQDRLRIITQEHVGCSFGAS</sequence>
<dbReference type="PROSITE" id="PS50237">
    <property type="entry name" value="HECT"/>
    <property type="match status" value="2"/>
</dbReference>
<evidence type="ECO:0000256" key="1">
    <source>
        <dbReference type="ARBA" id="ARBA00000885"/>
    </source>
</evidence>
<evidence type="ECO:0000256" key="3">
    <source>
        <dbReference type="ARBA" id="ARBA00012485"/>
    </source>
</evidence>
<dbReference type="Gene3D" id="3.10.20.90">
    <property type="entry name" value="Phosphatidylinositol 3-kinase Catalytic Subunit, Chain A, domain 1"/>
    <property type="match status" value="1"/>
</dbReference>
<comment type="caution">
    <text evidence="9">The sequence shown here is derived from an EMBL/GenBank/DDBJ whole genome shotgun (WGS) entry which is preliminary data.</text>
</comment>
<dbReference type="OMA" id="ESARAKC"/>
<dbReference type="GO" id="GO:0061630">
    <property type="term" value="F:ubiquitin protein ligase activity"/>
    <property type="evidence" value="ECO:0000318"/>
    <property type="project" value="GO_Central"/>
</dbReference>
<dbReference type="AlphaFoldDB" id="A0A2G2YMV9"/>
<dbReference type="SMART" id="SM00119">
    <property type="entry name" value="HECTc"/>
    <property type="match status" value="1"/>
</dbReference>
<dbReference type="SMART" id="SM00213">
    <property type="entry name" value="UBQ"/>
    <property type="match status" value="1"/>
</dbReference>
<evidence type="ECO:0000256" key="2">
    <source>
        <dbReference type="ARBA" id="ARBA00004906"/>
    </source>
</evidence>
<dbReference type="InterPro" id="IPR050409">
    <property type="entry name" value="E3_ubiq-protein_ligase"/>
</dbReference>
<dbReference type="InterPro" id="IPR019956">
    <property type="entry name" value="Ubiquitin_dom"/>
</dbReference>
<keyword evidence="10" id="KW-1185">Reference proteome</keyword>
<dbReference type="PROSITE" id="PS50053">
    <property type="entry name" value="UBIQUITIN_2"/>
    <property type="match status" value="1"/>
</dbReference>
<dbReference type="GO" id="GO:0005737">
    <property type="term" value="C:cytoplasm"/>
    <property type="evidence" value="ECO:0000318"/>
    <property type="project" value="GO_Central"/>
</dbReference>
<feature type="domain" description="Ubiquitin-like" evidence="7">
    <location>
        <begin position="22"/>
        <end position="97"/>
    </location>
</feature>
<feature type="active site" description="Glycyl thioester intermediate" evidence="6">
    <location>
        <position position="600"/>
    </location>
</feature>
<dbReference type="Pfam" id="PF00240">
    <property type="entry name" value="ubiquitin"/>
    <property type="match status" value="1"/>
</dbReference>
<comment type="pathway">
    <text evidence="2">Protein modification; protein ubiquitination.</text>
</comment>
<evidence type="ECO:0000259" key="8">
    <source>
        <dbReference type="PROSITE" id="PS50237"/>
    </source>
</evidence>
<dbReference type="SUPFAM" id="SSF56204">
    <property type="entry name" value="Hect, E3 ligase catalytic domain"/>
    <property type="match status" value="1"/>
</dbReference>
<reference evidence="9 10" key="1">
    <citation type="journal article" date="2014" name="Nat. Genet.">
        <title>Genome sequence of the hot pepper provides insights into the evolution of pungency in Capsicum species.</title>
        <authorList>
            <person name="Kim S."/>
            <person name="Park M."/>
            <person name="Yeom S.I."/>
            <person name="Kim Y.M."/>
            <person name="Lee J.M."/>
            <person name="Lee H.A."/>
            <person name="Seo E."/>
            <person name="Choi J."/>
            <person name="Cheong K."/>
            <person name="Kim K.T."/>
            <person name="Jung K."/>
            <person name="Lee G.W."/>
            <person name="Oh S.K."/>
            <person name="Bae C."/>
            <person name="Kim S.B."/>
            <person name="Lee H.Y."/>
            <person name="Kim S.Y."/>
            <person name="Kim M.S."/>
            <person name="Kang B.C."/>
            <person name="Jo Y.D."/>
            <person name="Yang H.B."/>
            <person name="Jeong H.J."/>
            <person name="Kang W.H."/>
            <person name="Kwon J.K."/>
            <person name="Shin C."/>
            <person name="Lim J.Y."/>
            <person name="Park J.H."/>
            <person name="Huh J.H."/>
            <person name="Kim J.S."/>
            <person name="Kim B.D."/>
            <person name="Cohen O."/>
            <person name="Paran I."/>
            <person name="Suh M.C."/>
            <person name="Lee S.B."/>
            <person name="Kim Y.K."/>
            <person name="Shin Y."/>
            <person name="Noh S.J."/>
            <person name="Park J."/>
            <person name="Seo Y.S."/>
            <person name="Kwon S.Y."/>
            <person name="Kim H.A."/>
            <person name="Park J.M."/>
            <person name="Kim H.J."/>
            <person name="Choi S.B."/>
            <person name="Bosland P.W."/>
            <person name="Reeves G."/>
            <person name="Jo S.H."/>
            <person name="Lee B.W."/>
            <person name="Cho H.T."/>
            <person name="Choi H.S."/>
            <person name="Lee M.S."/>
            <person name="Yu Y."/>
            <person name="Do Choi Y."/>
            <person name="Park B.S."/>
            <person name="van Deynze A."/>
            <person name="Ashrafi H."/>
            <person name="Hill T."/>
            <person name="Kim W.T."/>
            <person name="Pai H.S."/>
            <person name="Ahn H.K."/>
            <person name="Yeam I."/>
            <person name="Giovannoni J.J."/>
            <person name="Rose J.K."/>
            <person name="Sorensen I."/>
            <person name="Lee S.J."/>
            <person name="Kim R.W."/>
            <person name="Choi I.Y."/>
            <person name="Choi B.S."/>
            <person name="Lim J.S."/>
            <person name="Lee Y.H."/>
            <person name="Choi D."/>
        </authorList>
    </citation>
    <scope>NUCLEOTIDE SEQUENCE [LARGE SCALE GENOMIC DNA]</scope>
    <source>
        <strain evidence="10">cv. CM334</strain>
    </source>
</reference>
<proteinExistence type="predicted"/>
<dbReference type="SUPFAM" id="SSF54236">
    <property type="entry name" value="Ubiquitin-like"/>
    <property type="match status" value="1"/>
</dbReference>
<comment type="caution">
    <text evidence="6">Lacks conserved residue(s) required for the propagation of feature annotation.</text>
</comment>
<name>A0A2G2YMV9_CAPAN</name>
<dbReference type="InterPro" id="IPR000569">
    <property type="entry name" value="HECT_dom"/>
</dbReference>
<dbReference type="Gene3D" id="3.30.2410.10">
    <property type="entry name" value="Hect, E3 ligase catalytic domain"/>
    <property type="match status" value="1"/>
</dbReference>
<dbReference type="EMBL" id="AYRZ02000010">
    <property type="protein sequence ID" value="PHT71070.1"/>
    <property type="molecule type" value="Genomic_DNA"/>
</dbReference>
<evidence type="ECO:0000259" key="7">
    <source>
        <dbReference type="PROSITE" id="PS50053"/>
    </source>
</evidence>
<evidence type="ECO:0000256" key="5">
    <source>
        <dbReference type="ARBA" id="ARBA00022786"/>
    </source>
</evidence>
<keyword evidence="5 6" id="KW-0833">Ubl conjugation pathway</keyword>
<dbReference type="PANTHER" id="PTHR11254:SF418">
    <property type="entry name" value="E3 UBIQUITIN-PROTEIN LIGASE UPL5-LIKE"/>
    <property type="match status" value="1"/>
</dbReference>
<accession>A0A2G2YMV9</accession>
<dbReference type="InterPro" id="IPR000626">
    <property type="entry name" value="Ubiquitin-like_dom"/>
</dbReference>
<gene>
    <name evidence="9" type="ORF">T459_26174</name>
</gene>
<dbReference type="InterPro" id="IPR035983">
    <property type="entry name" value="Hect_E3_ubiquitin_ligase"/>
</dbReference>
<evidence type="ECO:0000256" key="6">
    <source>
        <dbReference type="PROSITE-ProRule" id="PRU00104"/>
    </source>
</evidence>
<evidence type="ECO:0000256" key="4">
    <source>
        <dbReference type="ARBA" id="ARBA00022679"/>
    </source>
</evidence>
<dbReference type="STRING" id="4072.A0A2G2YMV9"/>
<keyword evidence="4" id="KW-0808">Transferase</keyword>
<feature type="domain" description="HECT" evidence="8">
    <location>
        <begin position="549"/>
        <end position="634"/>
    </location>
</feature>
<evidence type="ECO:0000313" key="9">
    <source>
        <dbReference type="EMBL" id="PHT71070.1"/>
    </source>
</evidence>
<dbReference type="Proteomes" id="UP000222542">
    <property type="component" value="Unassembled WGS sequence"/>
</dbReference>
<protein>
    <recommendedName>
        <fullName evidence="3">HECT-type E3 ubiquitin transferase</fullName>
        <ecNumber evidence="3">2.3.2.26</ecNumber>
    </recommendedName>
</protein>
<dbReference type="Gramene" id="PHT71070">
    <property type="protein sequence ID" value="PHT71070"/>
    <property type="gene ID" value="T459_26174"/>
</dbReference>